<gene>
    <name evidence="1" type="ORF">K9S39_25800</name>
</gene>
<proteinExistence type="predicted"/>
<dbReference type="RefSeq" id="WP_248865669.1">
    <property type="nucleotide sequence ID" value="NZ_CP086322.1"/>
</dbReference>
<evidence type="ECO:0008006" key="3">
    <source>
        <dbReference type="Google" id="ProtNLM"/>
    </source>
</evidence>
<reference evidence="1" key="1">
    <citation type="submission" date="2021-10" db="EMBL/GenBank/DDBJ databases">
        <title>Streptomyces nigrumlapis sp.nov.,an antimicrobial producing actinobacterium isolated from Black Gobi rocks.</title>
        <authorList>
            <person name="Wen Y."/>
            <person name="Zhang W."/>
            <person name="Liu X.G."/>
        </authorList>
    </citation>
    <scope>NUCLEOTIDE SEQUENCE</scope>
    <source>
        <strain evidence="1">ST13-2-2</strain>
    </source>
</reference>
<accession>A0ABY4MBX1</accession>
<dbReference type="Proteomes" id="UP000830115">
    <property type="component" value="Chromosome"/>
</dbReference>
<sequence length="71" mass="7368">MPLNRLALHDLTEAVLGCVCAALQATAEEFDGRPGCRAEKPTVLAAGRFFDQRLDSSGRAVVGLVVAGGAQ</sequence>
<protein>
    <recommendedName>
        <fullName evidence="3">Glycerate kinase</fullName>
    </recommendedName>
</protein>
<evidence type="ECO:0000313" key="1">
    <source>
        <dbReference type="EMBL" id="UQA94817.1"/>
    </source>
</evidence>
<evidence type="ECO:0000313" key="2">
    <source>
        <dbReference type="Proteomes" id="UP000830115"/>
    </source>
</evidence>
<dbReference type="EMBL" id="CP086322">
    <property type="protein sequence ID" value="UQA94817.1"/>
    <property type="molecule type" value="Genomic_DNA"/>
</dbReference>
<keyword evidence="2" id="KW-1185">Reference proteome</keyword>
<name>A0ABY4MBX1_9ACTN</name>
<organism evidence="1 2">
    <name type="scientific">Streptomyces halobius</name>
    <dbReference type="NCBI Taxonomy" id="2879846"/>
    <lineage>
        <taxon>Bacteria</taxon>
        <taxon>Bacillati</taxon>
        <taxon>Actinomycetota</taxon>
        <taxon>Actinomycetes</taxon>
        <taxon>Kitasatosporales</taxon>
        <taxon>Streptomycetaceae</taxon>
        <taxon>Streptomyces</taxon>
    </lineage>
</organism>